<keyword evidence="7" id="KW-1185">Reference proteome</keyword>
<feature type="domain" description="SHC SH2" evidence="5">
    <location>
        <begin position="28"/>
        <end position="208"/>
    </location>
</feature>
<evidence type="ECO:0000313" key="6">
    <source>
        <dbReference type="EMBL" id="GBP00753.1"/>
    </source>
</evidence>
<dbReference type="Proteomes" id="UP000299102">
    <property type="component" value="Unassembled WGS sequence"/>
</dbReference>
<accession>A0A4C1SF00</accession>
<dbReference type="GO" id="GO:0007112">
    <property type="term" value="P:male meiosis cytokinesis"/>
    <property type="evidence" value="ECO:0007669"/>
    <property type="project" value="TreeGrafter"/>
</dbReference>
<dbReference type="InterPro" id="IPR012334">
    <property type="entry name" value="Pectin_lyas_fold"/>
</dbReference>
<dbReference type="PANTHER" id="PTHR14695:SF4">
    <property type="entry name" value="PROTEIN NESSUN DORMA"/>
    <property type="match status" value="1"/>
</dbReference>
<organism evidence="6 7">
    <name type="scientific">Eumeta variegata</name>
    <name type="common">Bagworm moth</name>
    <name type="synonym">Eumeta japonica</name>
    <dbReference type="NCBI Taxonomy" id="151549"/>
    <lineage>
        <taxon>Eukaryota</taxon>
        <taxon>Metazoa</taxon>
        <taxon>Ecdysozoa</taxon>
        <taxon>Arthropoda</taxon>
        <taxon>Hexapoda</taxon>
        <taxon>Insecta</taxon>
        <taxon>Pterygota</taxon>
        <taxon>Neoptera</taxon>
        <taxon>Endopterygota</taxon>
        <taxon>Lepidoptera</taxon>
        <taxon>Glossata</taxon>
        <taxon>Ditrysia</taxon>
        <taxon>Tineoidea</taxon>
        <taxon>Psychidae</taxon>
        <taxon>Oiketicinae</taxon>
        <taxon>Eumeta</taxon>
    </lineage>
</organism>
<dbReference type="InterPro" id="IPR045140">
    <property type="entry name" value="SHCBP1-like"/>
</dbReference>
<dbReference type="EMBL" id="BGZK01000006">
    <property type="protein sequence ID" value="GBP00753.1"/>
    <property type="molecule type" value="Genomic_DNA"/>
</dbReference>
<dbReference type="SUPFAM" id="SSF51126">
    <property type="entry name" value="Pectin lyase-like"/>
    <property type="match status" value="1"/>
</dbReference>
<evidence type="ECO:0000313" key="7">
    <source>
        <dbReference type="Proteomes" id="UP000299102"/>
    </source>
</evidence>
<evidence type="ECO:0000256" key="2">
    <source>
        <dbReference type="ARBA" id="ARBA00022490"/>
    </source>
</evidence>
<dbReference type="GO" id="GO:0007283">
    <property type="term" value="P:spermatogenesis"/>
    <property type="evidence" value="ECO:0007669"/>
    <property type="project" value="TreeGrafter"/>
</dbReference>
<gene>
    <name evidence="6" type="primary">nesd</name>
    <name evidence="6" type="ORF">EVAR_76977_1</name>
</gene>
<dbReference type="OrthoDB" id="5978115at2759"/>
<evidence type="ECO:0000256" key="3">
    <source>
        <dbReference type="ARBA" id="ARBA00023212"/>
    </source>
</evidence>
<dbReference type="Gene3D" id="2.160.20.10">
    <property type="entry name" value="Single-stranded right-handed beta-helix, Pectin lyase-like"/>
    <property type="match status" value="1"/>
</dbReference>
<dbReference type="Pfam" id="PF13229">
    <property type="entry name" value="Beta_helix"/>
    <property type="match status" value="1"/>
</dbReference>
<dbReference type="GO" id="GO:0005819">
    <property type="term" value="C:spindle"/>
    <property type="evidence" value="ECO:0007669"/>
    <property type="project" value="UniProtKB-SubCell"/>
</dbReference>
<dbReference type="InterPro" id="IPR039448">
    <property type="entry name" value="Beta_helix"/>
</dbReference>
<keyword evidence="3" id="KW-0206">Cytoskeleton</keyword>
<comment type="subcellular location">
    <subcellularLocation>
        <location evidence="1">Cytoplasm</location>
        <location evidence="1">Cytoskeleton</location>
        <location evidence="1">Spindle</location>
    </subcellularLocation>
</comment>
<protein>
    <submittedName>
        <fullName evidence="6">Protein nessun dorma</fullName>
    </submittedName>
</protein>
<dbReference type="InterPro" id="IPR011050">
    <property type="entry name" value="Pectin_lyase_fold/virulence"/>
</dbReference>
<keyword evidence="2" id="KW-0963">Cytoplasm</keyword>
<proteinExistence type="predicted"/>
<comment type="caution">
    <text evidence="6">The sequence shown here is derived from an EMBL/GenBank/DDBJ whole genome shotgun (WGS) entry which is preliminary data.</text>
</comment>
<dbReference type="InterPro" id="IPR057508">
    <property type="entry name" value="SHCBP-like_N"/>
</dbReference>
<dbReference type="Pfam" id="PF23762">
    <property type="entry name" value="SHCBP_N"/>
    <property type="match status" value="1"/>
</dbReference>
<dbReference type="PANTHER" id="PTHR14695">
    <property type="entry name" value="SHC SH2-DOMAIN BINDING PROTEIN 1-RELATED"/>
    <property type="match status" value="1"/>
</dbReference>
<name>A0A4C1SF00_EUMVA</name>
<evidence type="ECO:0000259" key="4">
    <source>
        <dbReference type="Pfam" id="PF13229"/>
    </source>
</evidence>
<dbReference type="STRING" id="151549.A0A4C1SF00"/>
<evidence type="ECO:0000256" key="1">
    <source>
        <dbReference type="ARBA" id="ARBA00004186"/>
    </source>
</evidence>
<sequence length="530" mass="59207">MSSVYTFIHSDDDILQELLKIFSNARGTAREQWALEAEILVEPIGWDALWKLSKEFCRKFDVRFPCITLVTVTSVDFEGLSACVELLGVQHENIVLPSNVDDVPLIELWPTIKQREVSVNAATTAEFIDLLRFYYNNLWMPWDDQDDKMVLPNTIVERMGLWSDLHNGKIPGPIALSISSLRSEAIKAHKKLKELDSSICSEDLADEDGNKIWPIINVNGKKIEVREIFKDNVRSSCNITLEICKPVSSAAIGKRRWLVVFAAAAQRARRGCRTNAPRHRIVVALWKGGNVQEFEKISTFLKTKLTNDQILTVMVSAEESLASVPEELVICSDTYEIPDMPLSNISISSYRGSILKASDMRSSLLMVSEECKLRDLSLHCSSVSNVIVVRSGSSHIINCTLLDESKYCQNDLTQGIIALADSKVLIENCSLENFYSGIIVHRGAQVELRNCIITKCGVGIQMYGDAQVTLDHTTIDKCLEQSIRCERHIDDACKETSGIVSGLTIQPNCKIGSGDLQREVVVVEQDIDLI</sequence>
<reference evidence="6 7" key="1">
    <citation type="journal article" date="2019" name="Commun. Biol.">
        <title>The bagworm genome reveals a unique fibroin gene that provides high tensile strength.</title>
        <authorList>
            <person name="Kono N."/>
            <person name="Nakamura H."/>
            <person name="Ohtoshi R."/>
            <person name="Tomita M."/>
            <person name="Numata K."/>
            <person name="Arakawa K."/>
        </authorList>
    </citation>
    <scope>NUCLEOTIDE SEQUENCE [LARGE SCALE GENOMIC DNA]</scope>
</reference>
<feature type="domain" description="Right handed beta helix" evidence="4">
    <location>
        <begin position="387"/>
        <end position="487"/>
    </location>
</feature>
<evidence type="ECO:0000259" key="5">
    <source>
        <dbReference type="Pfam" id="PF23762"/>
    </source>
</evidence>
<dbReference type="AlphaFoldDB" id="A0A4C1SF00"/>